<dbReference type="InterPro" id="IPR011057">
    <property type="entry name" value="Mss4-like_sf"/>
</dbReference>
<dbReference type="PANTHER" id="PTHR33337">
    <property type="entry name" value="GFA DOMAIN-CONTAINING PROTEIN"/>
    <property type="match status" value="1"/>
</dbReference>
<dbReference type="PANTHER" id="PTHR33337:SF39">
    <property type="entry name" value="DUF636 DOMAIN PROTEIN (AFU_ORTHOLOGUE AFUA_6G11530)"/>
    <property type="match status" value="1"/>
</dbReference>
<protein>
    <recommendedName>
        <fullName evidence="5">CENP-V/GFA domain-containing protein</fullName>
    </recommendedName>
</protein>
<feature type="domain" description="CENP-V/GFA" evidence="5">
    <location>
        <begin position="8"/>
        <end position="117"/>
    </location>
</feature>
<evidence type="ECO:0000259" key="5">
    <source>
        <dbReference type="PROSITE" id="PS51891"/>
    </source>
</evidence>
<dbReference type="KEGG" id="cput:CONPUDRAFT_120915"/>
<dbReference type="OrthoDB" id="9985472at2759"/>
<dbReference type="SUPFAM" id="SSF51316">
    <property type="entry name" value="Mss4-like"/>
    <property type="match status" value="1"/>
</dbReference>
<dbReference type="PROSITE" id="PS51891">
    <property type="entry name" value="CENP_V_GFA"/>
    <property type="match status" value="1"/>
</dbReference>
<evidence type="ECO:0000313" key="7">
    <source>
        <dbReference type="Proteomes" id="UP000053558"/>
    </source>
</evidence>
<reference evidence="7" key="1">
    <citation type="journal article" date="2012" name="Science">
        <title>The Paleozoic origin of enzymatic lignin decomposition reconstructed from 31 fungal genomes.</title>
        <authorList>
            <person name="Floudas D."/>
            <person name="Binder M."/>
            <person name="Riley R."/>
            <person name="Barry K."/>
            <person name="Blanchette R.A."/>
            <person name="Henrissat B."/>
            <person name="Martinez A.T."/>
            <person name="Otillar R."/>
            <person name="Spatafora J.W."/>
            <person name="Yadav J.S."/>
            <person name="Aerts A."/>
            <person name="Benoit I."/>
            <person name="Boyd A."/>
            <person name="Carlson A."/>
            <person name="Copeland A."/>
            <person name="Coutinho P.M."/>
            <person name="de Vries R.P."/>
            <person name="Ferreira P."/>
            <person name="Findley K."/>
            <person name="Foster B."/>
            <person name="Gaskell J."/>
            <person name="Glotzer D."/>
            <person name="Gorecki P."/>
            <person name="Heitman J."/>
            <person name="Hesse C."/>
            <person name="Hori C."/>
            <person name="Igarashi K."/>
            <person name="Jurgens J.A."/>
            <person name="Kallen N."/>
            <person name="Kersten P."/>
            <person name="Kohler A."/>
            <person name="Kuees U."/>
            <person name="Kumar T.K.A."/>
            <person name="Kuo A."/>
            <person name="LaButti K."/>
            <person name="Larrondo L.F."/>
            <person name="Lindquist E."/>
            <person name="Ling A."/>
            <person name="Lombard V."/>
            <person name="Lucas S."/>
            <person name="Lundell T."/>
            <person name="Martin R."/>
            <person name="McLaughlin D.J."/>
            <person name="Morgenstern I."/>
            <person name="Morin E."/>
            <person name="Murat C."/>
            <person name="Nagy L.G."/>
            <person name="Nolan M."/>
            <person name="Ohm R.A."/>
            <person name="Patyshakuliyeva A."/>
            <person name="Rokas A."/>
            <person name="Ruiz-Duenas F.J."/>
            <person name="Sabat G."/>
            <person name="Salamov A."/>
            <person name="Samejima M."/>
            <person name="Schmutz J."/>
            <person name="Slot J.C."/>
            <person name="St John F."/>
            <person name="Stenlid J."/>
            <person name="Sun H."/>
            <person name="Sun S."/>
            <person name="Syed K."/>
            <person name="Tsang A."/>
            <person name="Wiebenga A."/>
            <person name="Young D."/>
            <person name="Pisabarro A."/>
            <person name="Eastwood D.C."/>
            <person name="Martin F."/>
            <person name="Cullen D."/>
            <person name="Grigoriev I.V."/>
            <person name="Hibbett D.S."/>
        </authorList>
    </citation>
    <scope>NUCLEOTIDE SEQUENCE [LARGE SCALE GENOMIC DNA]</scope>
    <source>
        <strain evidence="7">RWD-64-598 SS2</strain>
    </source>
</reference>
<keyword evidence="3" id="KW-0862">Zinc</keyword>
<accession>A0A5M3MUR4</accession>
<dbReference type="GO" id="GO:0016846">
    <property type="term" value="F:carbon-sulfur lyase activity"/>
    <property type="evidence" value="ECO:0007669"/>
    <property type="project" value="InterPro"/>
</dbReference>
<dbReference type="Proteomes" id="UP000053558">
    <property type="component" value="Unassembled WGS sequence"/>
</dbReference>
<keyword evidence="2" id="KW-0479">Metal-binding</keyword>
<dbReference type="GeneID" id="19199582"/>
<evidence type="ECO:0000313" key="6">
    <source>
        <dbReference type="EMBL" id="EIW82780.1"/>
    </source>
</evidence>
<evidence type="ECO:0000256" key="2">
    <source>
        <dbReference type="ARBA" id="ARBA00022723"/>
    </source>
</evidence>
<gene>
    <name evidence="6" type="ORF">CONPUDRAFT_120915</name>
</gene>
<name>A0A5M3MUR4_CONPW</name>
<dbReference type="EMBL" id="JH711576">
    <property type="protein sequence ID" value="EIW82780.1"/>
    <property type="molecule type" value="Genomic_DNA"/>
</dbReference>
<dbReference type="Pfam" id="PF04828">
    <property type="entry name" value="GFA"/>
    <property type="match status" value="1"/>
</dbReference>
<dbReference type="Gene3D" id="3.90.1590.10">
    <property type="entry name" value="glutathione-dependent formaldehyde- activating enzyme (gfa)"/>
    <property type="match status" value="1"/>
</dbReference>
<dbReference type="RefSeq" id="XP_007766752.1">
    <property type="nucleotide sequence ID" value="XM_007768562.1"/>
</dbReference>
<dbReference type="AlphaFoldDB" id="A0A5M3MUR4"/>
<evidence type="ECO:0000256" key="3">
    <source>
        <dbReference type="ARBA" id="ARBA00022833"/>
    </source>
</evidence>
<organism evidence="6 7">
    <name type="scientific">Coniophora puteana (strain RWD-64-598)</name>
    <name type="common">Brown rot fungus</name>
    <dbReference type="NCBI Taxonomy" id="741705"/>
    <lineage>
        <taxon>Eukaryota</taxon>
        <taxon>Fungi</taxon>
        <taxon>Dikarya</taxon>
        <taxon>Basidiomycota</taxon>
        <taxon>Agaricomycotina</taxon>
        <taxon>Agaricomycetes</taxon>
        <taxon>Agaricomycetidae</taxon>
        <taxon>Boletales</taxon>
        <taxon>Coniophorineae</taxon>
        <taxon>Coniophoraceae</taxon>
        <taxon>Coniophora</taxon>
    </lineage>
</organism>
<evidence type="ECO:0000256" key="4">
    <source>
        <dbReference type="ARBA" id="ARBA00023239"/>
    </source>
</evidence>
<evidence type="ECO:0000256" key="1">
    <source>
        <dbReference type="ARBA" id="ARBA00005495"/>
    </source>
</evidence>
<comment type="caution">
    <text evidence="6">The sequence shown here is derived from an EMBL/GenBank/DDBJ whole genome shotgun (WGS) entry which is preliminary data.</text>
</comment>
<dbReference type="InterPro" id="IPR006913">
    <property type="entry name" value="CENP-V/GFA"/>
</dbReference>
<keyword evidence="7" id="KW-1185">Reference proteome</keyword>
<dbReference type="GO" id="GO:0046872">
    <property type="term" value="F:metal ion binding"/>
    <property type="evidence" value="ECO:0007669"/>
    <property type="project" value="UniProtKB-KW"/>
</dbReference>
<sequence>MSAEPTIHRGACLCESIKYEITTARPSARLLCHCRDCQKSTGSAFATMVAVPKADCRVTQGSESLRSYALSTTKSGNTMTRSFCTKCGSPLFAGTTKYAGSVTIINAGTLDDPTKWPPVLEVFCTNRMEWLRPLEGGRQFDEEPPRHQ</sequence>
<keyword evidence="4" id="KW-0456">Lyase</keyword>
<comment type="similarity">
    <text evidence="1">Belongs to the Gfa family.</text>
</comment>
<proteinExistence type="inferred from homology"/>
<dbReference type="OMA" id="FYGIWPA"/>